<proteinExistence type="predicted"/>
<reference evidence="1 2" key="1">
    <citation type="journal article" date="2022" name="Plant J.">
        <title>Chromosome-level genome of Camellia lanceoleosa provides a valuable resource for understanding genome evolution and self-incompatibility.</title>
        <authorList>
            <person name="Gong W."/>
            <person name="Xiao S."/>
            <person name="Wang L."/>
            <person name="Liao Z."/>
            <person name="Chang Y."/>
            <person name="Mo W."/>
            <person name="Hu G."/>
            <person name="Li W."/>
            <person name="Zhao G."/>
            <person name="Zhu H."/>
            <person name="Hu X."/>
            <person name="Ji K."/>
            <person name="Xiang X."/>
            <person name="Song Q."/>
            <person name="Yuan D."/>
            <person name="Jin S."/>
            <person name="Zhang L."/>
        </authorList>
    </citation>
    <scope>NUCLEOTIDE SEQUENCE [LARGE SCALE GENOMIC DNA]</scope>
    <source>
        <strain evidence="1">SQ_2022a</strain>
    </source>
</reference>
<accession>A0ACC0FI24</accession>
<organism evidence="1 2">
    <name type="scientific">Camellia lanceoleosa</name>
    <dbReference type="NCBI Taxonomy" id="1840588"/>
    <lineage>
        <taxon>Eukaryota</taxon>
        <taxon>Viridiplantae</taxon>
        <taxon>Streptophyta</taxon>
        <taxon>Embryophyta</taxon>
        <taxon>Tracheophyta</taxon>
        <taxon>Spermatophyta</taxon>
        <taxon>Magnoliopsida</taxon>
        <taxon>eudicotyledons</taxon>
        <taxon>Gunneridae</taxon>
        <taxon>Pentapetalae</taxon>
        <taxon>asterids</taxon>
        <taxon>Ericales</taxon>
        <taxon>Theaceae</taxon>
        <taxon>Camellia</taxon>
    </lineage>
</organism>
<dbReference type="EMBL" id="CM045771">
    <property type="protein sequence ID" value="KAI7987616.1"/>
    <property type="molecule type" value="Genomic_DNA"/>
</dbReference>
<keyword evidence="2" id="KW-1185">Reference proteome</keyword>
<evidence type="ECO:0000313" key="1">
    <source>
        <dbReference type="EMBL" id="KAI7987616.1"/>
    </source>
</evidence>
<protein>
    <submittedName>
        <fullName evidence="1">Uncharacterized protein</fullName>
    </submittedName>
</protein>
<name>A0ACC0FI24_9ERIC</name>
<sequence length="353" mass="40920">MANGFHCSTPITESSPLRLLLPIQSGPPLRKRMREVDSGFEFLYDIELMAVMDEIRGPRGGQATEVAMHREGIASDSMCYTHRLRYFLGRQYNRLKRVRPTLPSLPHGHAVLWSSRDTWPRFPSLRRCWKLRHRSRKPPDDMGSRSGQAFRSRQGQRIRQPRGNHCGRADTVVLFAQTSFTLESGNDIGDSSPERRKPCYESPQPSFQLELVKVQQQTSQFMKLALDPILVSNRRVQVWSLIEAKIQHFQKPFIIMGDLNQVRGWPEKLSSHRRIIPGASLFNDLIFRNRLVDLPTQWVWYTWCNNRKESEVVYERLDRVLASSSWVTAFTYFSLVALPIQRSDHSPLLVDTC</sequence>
<evidence type="ECO:0000313" key="2">
    <source>
        <dbReference type="Proteomes" id="UP001060215"/>
    </source>
</evidence>
<comment type="caution">
    <text evidence="1">The sequence shown here is derived from an EMBL/GenBank/DDBJ whole genome shotgun (WGS) entry which is preliminary data.</text>
</comment>
<dbReference type="Proteomes" id="UP001060215">
    <property type="component" value="Chromosome 14"/>
</dbReference>
<gene>
    <name evidence="1" type="ORF">LOK49_LG13G01472</name>
</gene>